<evidence type="ECO:0000256" key="12">
    <source>
        <dbReference type="ARBA" id="ARBA00023239"/>
    </source>
</evidence>
<comment type="caution">
    <text evidence="16">Lacks conserved residue(s) required for the propagation of feature annotation.</text>
</comment>
<dbReference type="SUPFAM" id="SSF48150">
    <property type="entry name" value="DNA-glycosylase"/>
    <property type="match status" value="1"/>
</dbReference>
<dbReference type="InterPro" id="IPR000445">
    <property type="entry name" value="HhH_motif"/>
</dbReference>
<evidence type="ECO:0000259" key="17">
    <source>
        <dbReference type="SMART" id="SM00478"/>
    </source>
</evidence>
<dbReference type="InterPro" id="IPR003651">
    <property type="entry name" value="Endonuclease3_FeS-loop_motif"/>
</dbReference>
<dbReference type="GO" id="GO:0046872">
    <property type="term" value="F:metal ion binding"/>
    <property type="evidence" value="ECO:0007669"/>
    <property type="project" value="UniProtKB-KW"/>
</dbReference>
<dbReference type="SMART" id="SM00478">
    <property type="entry name" value="ENDO3c"/>
    <property type="match status" value="1"/>
</dbReference>
<dbReference type="PROSITE" id="PS00764">
    <property type="entry name" value="ENDONUCLEASE_III_1"/>
    <property type="match status" value="1"/>
</dbReference>
<evidence type="ECO:0000256" key="6">
    <source>
        <dbReference type="ARBA" id="ARBA00022763"/>
    </source>
</evidence>
<dbReference type="InterPro" id="IPR003265">
    <property type="entry name" value="HhH-GPD_domain"/>
</dbReference>
<keyword evidence="7 16" id="KW-0378">Hydrolase</keyword>
<reference evidence="18" key="1">
    <citation type="submission" date="2024-03" db="EMBL/GenBank/DDBJ databases">
        <title>WGS assembly of Saponaria officinalis var. Norfolk2.</title>
        <authorList>
            <person name="Jenkins J."/>
            <person name="Shu S."/>
            <person name="Grimwood J."/>
            <person name="Barry K."/>
            <person name="Goodstein D."/>
            <person name="Schmutz J."/>
            <person name="Leebens-Mack J."/>
            <person name="Osbourn A."/>
        </authorList>
    </citation>
    <scope>NUCLEOTIDE SEQUENCE [LARGE SCALE GENOMIC DNA]</scope>
    <source>
        <strain evidence="18">JIC</strain>
    </source>
</reference>
<dbReference type="GO" id="GO:0042644">
    <property type="term" value="C:chloroplast nucleoid"/>
    <property type="evidence" value="ECO:0007669"/>
    <property type="project" value="UniProtKB-SubCell"/>
</dbReference>
<keyword evidence="19" id="KW-1185">Reference proteome</keyword>
<evidence type="ECO:0000256" key="15">
    <source>
        <dbReference type="ARBA" id="ARBA00053205"/>
    </source>
</evidence>
<comment type="similarity">
    <text evidence="3 16">Belongs to the Nth/MutY family.</text>
</comment>
<dbReference type="PANTHER" id="PTHR43286:SF1">
    <property type="entry name" value="ENDONUCLEASE III-LIKE PROTEIN 1"/>
    <property type="match status" value="1"/>
</dbReference>
<keyword evidence="13 16" id="KW-0326">Glycosidase</keyword>
<keyword evidence="10" id="KW-0411">Iron-sulfur</keyword>
<evidence type="ECO:0000256" key="8">
    <source>
        <dbReference type="ARBA" id="ARBA00022946"/>
    </source>
</evidence>
<dbReference type="Gene3D" id="1.10.340.30">
    <property type="entry name" value="Hypothetical protein, domain 2"/>
    <property type="match status" value="1"/>
</dbReference>
<evidence type="ECO:0000256" key="4">
    <source>
        <dbReference type="ARBA" id="ARBA00022485"/>
    </source>
</evidence>
<dbReference type="GO" id="GO:0006285">
    <property type="term" value="P:base-excision repair, AP site formation"/>
    <property type="evidence" value="ECO:0007669"/>
    <property type="project" value="UniProtKB-UniRule"/>
</dbReference>
<comment type="caution">
    <text evidence="18">The sequence shown here is derived from an EMBL/GenBank/DDBJ whole genome shotgun (WGS) entry which is preliminary data.</text>
</comment>
<feature type="domain" description="HhH-GPD" evidence="17">
    <location>
        <begin position="186"/>
        <end position="342"/>
    </location>
</feature>
<dbReference type="InterPro" id="IPR023170">
    <property type="entry name" value="HhH_base_excis_C"/>
</dbReference>
<evidence type="ECO:0000256" key="13">
    <source>
        <dbReference type="ARBA" id="ARBA00023295"/>
    </source>
</evidence>
<comment type="cofactor">
    <cofactor evidence="1">
        <name>[4Fe-4S] cluster</name>
        <dbReference type="ChEBI" id="CHEBI:49883"/>
    </cofactor>
</comment>
<dbReference type="InterPro" id="IPR004035">
    <property type="entry name" value="Endouclease-III_FeS-bd_BS"/>
</dbReference>
<dbReference type="Proteomes" id="UP001443914">
    <property type="component" value="Unassembled WGS sequence"/>
</dbReference>
<evidence type="ECO:0000256" key="10">
    <source>
        <dbReference type="ARBA" id="ARBA00023014"/>
    </source>
</evidence>
<dbReference type="GO" id="GO:0051539">
    <property type="term" value="F:4 iron, 4 sulfur cluster binding"/>
    <property type="evidence" value="ECO:0007669"/>
    <property type="project" value="UniProtKB-KW"/>
</dbReference>
<dbReference type="EMBL" id="JBDFQZ010000012">
    <property type="protein sequence ID" value="KAK9672266.1"/>
    <property type="molecule type" value="Genomic_DNA"/>
</dbReference>
<keyword evidence="9" id="KW-0408">Iron</keyword>
<evidence type="ECO:0000256" key="9">
    <source>
        <dbReference type="ARBA" id="ARBA00023004"/>
    </source>
</evidence>
<evidence type="ECO:0000256" key="16">
    <source>
        <dbReference type="HAMAP-Rule" id="MF_03183"/>
    </source>
</evidence>
<evidence type="ECO:0000313" key="19">
    <source>
        <dbReference type="Proteomes" id="UP001443914"/>
    </source>
</evidence>
<keyword evidence="8" id="KW-0809">Transit peptide</keyword>
<dbReference type="Gene3D" id="1.10.1670.10">
    <property type="entry name" value="Helix-hairpin-Helix base-excision DNA repair enzymes (C-terminal)"/>
    <property type="match status" value="1"/>
</dbReference>
<gene>
    <name evidence="16" type="primary">NTH1</name>
    <name evidence="18" type="ORF">RND81_12G087800</name>
</gene>
<evidence type="ECO:0000256" key="3">
    <source>
        <dbReference type="ARBA" id="ARBA00008343"/>
    </source>
</evidence>
<evidence type="ECO:0000256" key="14">
    <source>
        <dbReference type="ARBA" id="ARBA00044632"/>
    </source>
</evidence>
<dbReference type="SMART" id="SM00525">
    <property type="entry name" value="FES"/>
    <property type="match status" value="1"/>
</dbReference>
<organism evidence="18 19">
    <name type="scientific">Saponaria officinalis</name>
    <name type="common">Common soapwort</name>
    <name type="synonym">Lychnis saponaria</name>
    <dbReference type="NCBI Taxonomy" id="3572"/>
    <lineage>
        <taxon>Eukaryota</taxon>
        <taxon>Viridiplantae</taxon>
        <taxon>Streptophyta</taxon>
        <taxon>Embryophyta</taxon>
        <taxon>Tracheophyta</taxon>
        <taxon>Spermatophyta</taxon>
        <taxon>Magnoliopsida</taxon>
        <taxon>eudicotyledons</taxon>
        <taxon>Gunneridae</taxon>
        <taxon>Pentapetalae</taxon>
        <taxon>Caryophyllales</taxon>
        <taxon>Caryophyllaceae</taxon>
        <taxon>Caryophylleae</taxon>
        <taxon>Saponaria</taxon>
    </lineage>
</organism>
<evidence type="ECO:0000256" key="11">
    <source>
        <dbReference type="ARBA" id="ARBA00023204"/>
    </source>
</evidence>
<dbReference type="GO" id="GO:0005634">
    <property type="term" value="C:nucleus"/>
    <property type="evidence" value="ECO:0007669"/>
    <property type="project" value="InterPro"/>
</dbReference>
<sequence>MSQQFQFKHPKNNNKNKMSIKIPVNQLNNTILCAGIRLKMPLTRSSSNCVVPNSLGSNNPDKIQEFVRKKRVKREVIVKAETIVHGDEISPLPDIEEFTYHKGNATSTTVSGKSKTISLVRQTKVKLASTVKSEVDPPDNWEQVLEGIRSMRSSEDAPVDSMGCERAGSSLPPKERRYSVLVGGLLSSQTKDHVTHGAVQRLLQNGLLDPCAIHKADEETIKTLIYPVGFYTRKASNLKKIAEICLTKYGGDIPSTLAELQQLPGVGPKIAHLIMNYGWNNVQGICVDTHVHRISNRLGWVSRPGTNQKTKSPEETRVALERWLPKEEWDPINPLLVGFGQTICTPLRPRCDSCKLNNLCPSAFKEAYSPAKSKKLASPQKA</sequence>
<dbReference type="FunFam" id="1.10.1670.10:FF:000003">
    <property type="entry name" value="Endonuclease III homolog"/>
    <property type="match status" value="1"/>
</dbReference>
<dbReference type="GO" id="GO:0006289">
    <property type="term" value="P:nucleotide-excision repair"/>
    <property type="evidence" value="ECO:0007669"/>
    <property type="project" value="TreeGrafter"/>
</dbReference>
<dbReference type="Pfam" id="PF00730">
    <property type="entry name" value="HhH-GPD"/>
    <property type="match status" value="1"/>
</dbReference>
<dbReference type="PROSITE" id="PS01155">
    <property type="entry name" value="ENDONUCLEASE_III_2"/>
    <property type="match status" value="1"/>
</dbReference>
<dbReference type="GO" id="GO:0003677">
    <property type="term" value="F:DNA binding"/>
    <property type="evidence" value="ECO:0007669"/>
    <property type="project" value="UniProtKB-UniRule"/>
</dbReference>
<dbReference type="InterPro" id="IPR011257">
    <property type="entry name" value="DNA_glycosylase"/>
</dbReference>
<evidence type="ECO:0000256" key="1">
    <source>
        <dbReference type="ARBA" id="ARBA00001966"/>
    </source>
</evidence>
<evidence type="ECO:0000256" key="2">
    <source>
        <dbReference type="ARBA" id="ARBA00004595"/>
    </source>
</evidence>
<dbReference type="InterPro" id="IPR030841">
    <property type="entry name" value="NTH1"/>
</dbReference>
<proteinExistence type="inferred from homology"/>
<dbReference type="HAMAP" id="MF_03183">
    <property type="entry name" value="Endonuclease_III_Nth"/>
    <property type="match status" value="1"/>
</dbReference>
<evidence type="ECO:0000313" key="18">
    <source>
        <dbReference type="EMBL" id="KAK9672266.1"/>
    </source>
</evidence>
<keyword evidence="11 16" id="KW-0234">DNA repair</keyword>
<evidence type="ECO:0000256" key="5">
    <source>
        <dbReference type="ARBA" id="ARBA00022723"/>
    </source>
</evidence>
<dbReference type="FunFam" id="1.10.340.30:FF:000005">
    <property type="entry name" value="Endonuclease III-like protein 1"/>
    <property type="match status" value="1"/>
</dbReference>
<keyword evidence="4" id="KW-0004">4Fe-4S</keyword>
<dbReference type="Pfam" id="PF00633">
    <property type="entry name" value="HHH"/>
    <property type="match status" value="1"/>
</dbReference>
<accession>A0AAW1H894</accession>
<name>A0AAW1H894_SAPOF</name>
<dbReference type="GO" id="GO:0000703">
    <property type="term" value="F:oxidized pyrimidine nucleobase lesion DNA N-glycosylase activity"/>
    <property type="evidence" value="ECO:0007669"/>
    <property type="project" value="UniProtKB-UniRule"/>
</dbReference>
<comment type="subcellular location">
    <subcellularLocation>
        <location evidence="2">Plastid</location>
        <location evidence="2">Chloroplast stroma</location>
        <location evidence="2">Chloroplast nucleoid</location>
    </subcellularLocation>
</comment>
<dbReference type="GO" id="GO:0140078">
    <property type="term" value="F:class I DNA-(apurinic or apyrimidinic site) endonuclease activity"/>
    <property type="evidence" value="ECO:0007669"/>
    <property type="project" value="UniProtKB-EC"/>
</dbReference>
<comment type="catalytic activity">
    <reaction evidence="14 16">
        <text>2'-deoxyribonucleotide-(2'-deoxyribose 5'-phosphate)-2'-deoxyribonucleotide-DNA = a 3'-end 2'-deoxyribonucleotide-(2,3-dehydro-2,3-deoxyribose 5'-phosphate)-DNA + a 5'-end 5'-phospho-2'-deoxyribonucleoside-DNA + H(+)</text>
        <dbReference type="Rhea" id="RHEA:66592"/>
        <dbReference type="Rhea" id="RHEA-COMP:13180"/>
        <dbReference type="Rhea" id="RHEA-COMP:16897"/>
        <dbReference type="Rhea" id="RHEA-COMP:17067"/>
        <dbReference type="ChEBI" id="CHEBI:15378"/>
        <dbReference type="ChEBI" id="CHEBI:136412"/>
        <dbReference type="ChEBI" id="CHEBI:157695"/>
        <dbReference type="ChEBI" id="CHEBI:167181"/>
        <dbReference type="EC" id="4.2.99.18"/>
    </reaction>
</comment>
<evidence type="ECO:0000256" key="7">
    <source>
        <dbReference type="ARBA" id="ARBA00022801"/>
    </source>
</evidence>
<keyword evidence="12 16" id="KW-0456">Lyase</keyword>
<dbReference type="AlphaFoldDB" id="A0AAW1H894"/>
<dbReference type="EC" id="3.2.2.-" evidence="16"/>
<protein>
    <recommendedName>
        <fullName evidence="16">Endonuclease III homolog</fullName>
        <ecNumber evidence="16">3.2.2.-</ecNumber>
        <ecNumber evidence="16">4.2.99.18</ecNumber>
    </recommendedName>
    <alternativeName>
        <fullName evidence="16">Bifunctional DNA N-glycosylase/DNA-(apurinic or apyrimidinic site) lyase</fullName>
        <shortName evidence="16">DNA glycosylase/AP lyase</shortName>
    </alternativeName>
</protein>
<dbReference type="CDD" id="cd00056">
    <property type="entry name" value="ENDO3c"/>
    <property type="match status" value="1"/>
</dbReference>
<keyword evidence="6 16" id="KW-0227">DNA damage</keyword>
<dbReference type="InterPro" id="IPR004036">
    <property type="entry name" value="Endonuclease-III-like_CS2"/>
</dbReference>
<dbReference type="EC" id="4.2.99.18" evidence="16"/>
<keyword evidence="5" id="KW-0479">Metal-binding</keyword>
<comment type="function">
    <text evidence="15 16">Bifunctional DNA N-glycosylase with associated apurinic/apyrimidinic (AP) lyase function that catalyzes the first step in base excision repair (BER), the primary repair pathway for the repair of oxidative DNA damage. The DNA N-glycosylase activity releases the damaged DNA base from DNA by cleaving the N-glycosidic bond, leaving an AP site. The AP lyase activity cleaves the phosphodiester bond 3' to the AP site by a beta-elimination. Primarily recognizes and repairs oxidative base damage of pyrimidines.</text>
</comment>
<dbReference type="PANTHER" id="PTHR43286">
    <property type="entry name" value="ENDONUCLEASE III-LIKE PROTEIN 1"/>
    <property type="match status" value="1"/>
</dbReference>